<name>A0A803TXA5_ANOCA</name>
<evidence type="ECO:0000313" key="3">
    <source>
        <dbReference type="Proteomes" id="UP000001646"/>
    </source>
</evidence>
<sequence length="450" mass="49192">MHLLNLGVRFPVVHLGLNKRTKTLYIIALVSILYFYLELHPSVVNKQSREVLPPSRANWQDFGDEESHLNNVLLHGTGTALVALVDDLRRELDRGSVSLLVLLDLSAAFDTINHGILLGCLAGMGLGGTILQWLRSFLEGRSQMVSLGDTCSAPQPLTCGVPQGSVLSPMLINIYMKLLGEIIQSFGVRCHLYADDVQLCHSFPPVTQEAVQVLNRCLAAVSDWMGSNKLKLNPDKIEVLLVSRKAEQGIGLQPVLDGVTLPLKTQVCSLGVLLLDSSLSLEPQVSAMARGAFAQLRLVRQLRPYLGKSDLATVVYALVTSRLDYCNALYVGLPLKTARKLQLVQRAAARLIMGAAYRERTTPLLSQLHWLPICYRAQFKVLVLTYKALNGSGPTYLSERISSYEPTRTLRSSGEALLSIPPASQVQLVGTRDRAFSVVAPPSAVGLPPQ</sequence>
<evidence type="ECO:0000313" key="2">
    <source>
        <dbReference type="Ensembl" id="ENSACAP00000039845.1"/>
    </source>
</evidence>
<keyword evidence="3" id="KW-1185">Reference proteome</keyword>
<dbReference type="InterPro" id="IPR043502">
    <property type="entry name" value="DNA/RNA_pol_sf"/>
</dbReference>
<dbReference type="InParanoid" id="A0A803TXA5"/>
<dbReference type="AlphaFoldDB" id="A0A803TXA5"/>
<reference evidence="2" key="2">
    <citation type="submission" date="2025-08" db="UniProtKB">
        <authorList>
            <consortium name="Ensembl"/>
        </authorList>
    </citation>
    <scope>IDENTIFICATION</scope>
</reference>
<dbReference type="Pfam" id="PF00078">
    <property type="entry name" value="RVT_1"/>
    <property type="match status" value="1"/>
</dbReference>
<reference evidence="2" key="3">
    <citation type="submission" date="2025-09" db="UniProtKB">
        <authorList>
            <consortium name="Ensembl"/>
        </authorList>
    </citation>
    <scope>IDENTIFICATION</scope>
</reference>
<accession>A0A803TXA5</accession>
<evidence type="ECO:0000259" key="1">
    <source>
        <dbReference type="PROSITE" id="PS50878"/>
    </source>
</evidence>
<dbReference type="GeneTree" id="ENSGT01150000286962"/>
<organism evidence="2 3">
    <name type="scientific">Anolis carolinensis</name>
    <name type="common">Green anole</name>
    <name type="synonym">American chameleon</name>
    <dbReference type="NCBI Taxonomy" id="28377"/>
    <lineage>
        <taxon>Eukaryota</taxon>
        <taxon>Metazoa</taxon>
        <taxon>Chordata</taxon>
        <taxon>Craniata</taxon>
        <taxon>Vertebrata</taxon>
        <taxon>Euteleostomi</taxon>
        <taxon>Lepidosauria</taxon>
        <taxon>Squamata</taxon>
        <taxon>Bifurcata</taxon>
        <taxon>Unidentata</taxon>
        <taxon>Episquamata</taxon>
        <taxon>Toxicofera</taxon>
        <taxon>Iguania</taxon>
        <taxon>Dactyloidae</taxon>
        <taxon>Anolis</taxon>
    </lineage>
</organism>
<feature type="domain" description="Reverse transcriptase" evidence="1">
    <location>
        <begin position="1"/>
        <end position="274"/>
    </location>
</feature>
<dbReference type="PANTHER" id="PTHR33332">
    <property type="entry name" value="REVERSE TRANSCRIPTASE DOMAIN-CONTAINING PROTEIN"/>
    <property type="match status" value="1"/>
</dbReference>
<protein>
    <recommendedName>
        <fullName evidence="1">Reverse transcriptase domain-containing protein</fullName>
    </recommendedName>
</protein>
<dbReference type="Proteomes" id="UP000001646">
    <property type="component" value="Unplaced"/>
</dbReference>
<reference evidence="2" key="1">
    <citation type="submission" date="2009-12" db="EMBL/GenBank/DDBJ databases">
        <title>The Genome Sequence of Anolis carolinensis (Green Anole Lizard).</title>
        <authorList>
            <consortium name="The Genome Sequencing Platform"/>
            <person name="Di Palma F."/>
            <person name="Alfoldi J."/>
            <person name="Heiman D."/>
            <person name="Young S."/>
            <person name="Grabherr M."/>
            <person name="Johnson J."/>
            <person name="Lander E.S."/>
            <person name="Lindblad-Toh K."/>
        </authorList>
    </citation>
    <scope>NUCLEOTIDE SEQUENCE [LARGE SCALE GENOMIC DNA]</scope>
    <source>
        <strain evidence="2">JBL SC #1</strain>
    </source>
</reference>
<dbReference type="Ensembl" id="ENSACAT00000053181.1">
    <property type="protein sequence ID" value="ENSACAP00000039845.1"/>
    <property type="gene ID" value="ENSACAG00000035693.1"/>
</dbReference>
<dbReference type="SUPFAM" id="SSF56672">
    <property type="entry name" value="DNA/RNA polymerases"/>
    <property type="match status" value="1"/>
</dbReference>
<dbReference type="PROSITE" id="PS50878">
    <property type="entry name" value="RT_POL"/>
    <property type="match status" value="1"/>
</dbReference>
<proteinExistence type="predicted"/>
<dbReference type="InterPro" id="IPR000477">
    <property type="entry name" value="RT_dom"/>
</dbReference>